<accession>A0A948RV79</accession>
<dbReference type="Proteomes" id="UP000777784">
    <property type="component" value="Unassembled WGS sequence"/>
</dbReference>
<evidence type="ECO:0000256" key="1">
    <source>
        <dbReference type="SAM" id="SignalP"/>
    </source>
</evidence>
<keyword evidence="1" id="KW-0732">Signal</keyword>
<reference evidence="3" key="1">
    <citation type="submission" date="2021-05" db="EMBL/GenBank/DDBJ databases">
        <title>Energy efficiency and biological interactions define the core microbiome of deep oligotrophic groundwater.</title>
        <authorList>
            <person name="Mehrshad M."/>
            <person name="Lopez-Fernandez M."/>
            <person name="Bell E."/>
            <person name="Bernier-Latmani R."/>
            <person name="Bertilsson S."/>
            <person name="Dopson M."/>
        </authorList>
    </citation>
    <scope>NUCLEOTIDE SEQUENCE</scope>
    <source>
        <strain evidence="3">Modern_marine.mb.64</strain>
    </source>
</reference>
<comment type="caution">
    <text evidence="3">The sequence shown here is derived from an EMBL/GenBank/DDBJ whole genome shotgun (WGS) entry which is preliminary data.</text>
</comment>
<sequence>MMKSLLILLVLFTFLAGPVSADKYAAEFLKIGAGARALGMGGGFTALADDASAAYWNPAGLVFLDNSELLLMHAEFLGALANYDYGGFAQPMEQGVKRSALGVSVARFAVDDIQITRDAYDDANGNGRYDEGEEIRPDLFYRDSDTEYALFMTYATTFRPSLLIGGNVKLIRQDLVGTKSFGIGCDLGLLYIATPSLRLGARLADITTTQISWDTGRKEVVSPSVTLGMAYSREIGMLNGVITGALDLATTFENRREESQFSAQSMGFDLLGGVEYWYRKTIAVRTGLNAGTFTAGGGIRYRGFGADYAFIPNKDLDDTHRISGSVSF</sequence>
<evidence type="ECO:0000259" key="2">
    <source>
        <dbReference type="Pfam" id="PF19572"/>
    </source>
</evidence>
<feature type="signal peptide" evidence="1">
    <location>
        <begin position="1"/>
        <end position="21"/>
    </location>
</feature>
<evidence type="ECO:0000313" key="3">
    <source>
        <dbReference type="EMBL" id="MBU2690314.1"/>
    </source>
</evidence>
<dbReference type="AlphaFoldDB" id="A0A948RV79"/>
<gene>
    <name evidence="3" type="ORF">KJ970_05240</name>
</gene>
<dbReference type="NCBIfam" id="NF033709">
    <property type="entry name" value="PorV_fam"/>
    <property type="match status" value="1"/>
</dbReference>
<protein>
    <submittedName>
        <fullName evidence="3">PorV/PorQ family protein</fullName>
    </submittedName>
</protein>
<dbReference type="EMBL" id="JAHJDP010000028">
    <property type="protein sequence ID" value="MBU2690314.1"/>
    <property type="molecule type" value="Genomic_DNA"/>
</dbReference>
<dbReference type="Pfam" id="PF19572">
    <property type="entry name" value="PorV"/>
    <property type="match status" value="1"/>
</dbReference>
<dbReference type="InterPro" id="IPR045741">
    <property type="entry name" value="PorV"/>
</dbReference>
<evidence type="ECO:0000313" key="4">
    <source>
        <dbReference type="Proteomes" id="UP000777784"/>
    </source>
</evidence>
<organism evidence="3 4">
    <name type="scientific">Eiseniibacteriota bacterium</name>
    <dbReference type="NCBI Taxonomy" id="2212470"/>
    <lineage>
        <taxon>Bacteria</taxon>
        <taxon>Candidatus Eiseniibacteriota</taxon>
    </lineage>
</organism>
<proteinExistence type="predicted"/>
<name>A0A948RV79_UNCEI</name>
<feature type="domain" description="Type IX secretion system protein PorV" evidence="2">
    <location>
        <begin position="25"/>
        <end position="124"/>
    </location>
</feature>
<dbReference type="Gene3D" id="2.40.160.60">
    <property type="entry name" value="Outer membrane protein transport protein (OMPP1/FadL/TodX)"/>
    <property type="match status" value="1"/>
</dbReference>
<dbReference type="SUPFAM" id="SSF56935">
    <property type="entry name" value="Porins"/>
    <property type="match status" value="1"/>
</dbReference>
<feature type="chain" id="PRO_5037014577" evidence="1">
    <location>
        <begin position="22"/>
        <end position="328"/>
    </location>
</feature>